<comment type="caution">
    <text evidence="1">The sequence shown here is derived from an EMBL/GenBank/DDBJ whole genome shotgun (WGS) entry which is preliminary data.</text>
</comment>
<dbReference type="Proteomes" id="UP001224775">
    <property type="component" value="Unassembled WGS sequence"/>
</dbReference>
<reference evidence="1" key="1">
    <citation type="submission" date="2023-06" db="EMBL/GenBank/DDBJ databases">
        <title>Survivors Of The Sea: Transcriptome response of Skeletonema marinoi to long-term dormancy.</title>
        <authorList>
            <person name="Pinder M.I.M."/>
            <person name="Kourtchenko O."/>
            <person name="Robertson E.K."/>
            <person name="Larsson T."/>
            <person name="Maumus F."/>
            <person name="Osuna-Cruz C.M."/>
            <person name="Vancaester E."/>
            <person name="Stenow R."/>
            <person name="Vandepoele K."/>
            <person name="Ploug H."/>
            <person name="Bruchert V."/>
            <person name="Godhe A."/>
            <person name="Topel M."/>
        </authorList>
    </citation>
    <scope>NUCLEOTIDE SEQUENCE</scope>
    <source>
        <strain evidence="1">R05AC</strain>
    </source>
</reference>
<accession>A0AAD8Y833</accession>
<protein>
    <submittedName>
        <fullName evidence="1">Uncharacterized protein</fullName>
    </submittedName>
</protein>
<keyword evidence="2" id="KW-1185">Reference proteome</keyword>
<gene>
    <name evidence="1" type="ORF">QTG54_008150</name>
</gene>
<organism evidence="1 2">
    <name type="scientific">Skeletonema marinoi</name>
    <dbReference type="NCBI Taxonomy" id="267567"/>
    <lineage>
        <taxon>Eukaryota</taxon>
        <taxon>Sar</taxon>
        <taxon>Stramenopiles</taxon>
        <taxon>Ochrophyta</taxon>
        <taxon>Bacillariophyta</taxon>
        <taxon>Coscinodiscophyceae</taxon>
        <taxon>Thalassiosirophycidae</taxon>
        <taxon>Thalassiosirales</taxon>
        <taxon>Skeletonemataceae</taxon>
        <taxon>Skeletonema</taxon>
        <taxon>Skeletonema marinoi-dohrnii complex</taxon>
    </lineage>
</organism>
<dbReference type="AlphaFoldDB" id="A0AAD8Y833"/>
<name>A0AAD8Y833_9STRA</name>
<evidence type="ECO:0000313" key="1">
    <source>
        <dbReference type="EMBL" id="KAK1740898.1"/>
    </source>
</evidence>
<proteinExistence type="predicted"/>
<sequence>MNNKLKINHAMMEEAPIDIKRRRISAADGSPQSIRCLTDLPSGILAHAASFLAEPSKALFAVALDGNSAVSTNERSSAIVGNQWSILDFGWIEEELAAKLNDDDIEEVLLCIDAVNKVKRLKLTNCVNIIGVGLEPLRGSLIIEQIDLSLVGSTSGVQSHKFHVISCFQFLTV</sequence>
<evidence type="ECO:0000313" key="2">
    <source>
        <dbReference type="Proteomes" id="UP001224775"/>
    </source>
</evidence>
<dbReference type="EMBL" id="JATAAI010000014">
    <property type="protein sequence ID" value="KAK1740898.1"/>
    <property type="molecule type" value="Genomic_DNA"/>
</dbReference>